<dbReference type="SMART" id="SM00219">
    <property type="entry name" value="TyrKc"/>
    <property type="match status" value="1"/>
</dbReference>
<dbReference type="GO" id="GO:0004674">
    <property type="term" value="F:protein serine/threonine kinase activity"/>
    <property type="evidence" value="ECO:0007669"/>
    <property type="project" value="TreeGrafter"/>
</dbReference>
<evidence type="ECO:0000259" key="2">
    <source>
        <dbReference type="PROSITE" id="PS50011"/>
    </source>
</evidence>
<keyword evidence="1" id="KW-1133">Transmembrane helix</keyword>
<dbReference type="InterPro" id="IPR051681">
    <property type="entry name" value="Ser/Thr_Kinases-Pseudokinases"/>
</dbReference>
<dbReference type="EMBL" id="RCMG01000074">
    <property type="protein sequence ID" value="KAG2864718.1"/>
    <property type="molecule type" value="Genomic_DNA"/>
</dbReference>
<dbReference type="OrthoDB" id="4062651at2759"/>
<dbReference type="AlphaFoldDB" id="A0A329S457"/>
<dbReference type="Pfam" id="PF00069">
    <property type="entry name" value="Pkinase"/>
    <property type="match status" value="1"/>
</dbReference>
<dbReference type="InterPro" id="IPR011009">
    <property type="entry name" value="Kinase-like_dom_sf"/>
</dbReference>
<dbReference type="PANTHER" id="PTHR44329:SF214">
    <property type="entry name" value="PROTEIN KINASE DOMAIN-CONTAINING PROTEIN"/>
    <property type="match status" value="1"/>
</dbReference>
<dbReference type="GO" id="GO:0004713">
    <property type="term" value="F:protein tyrosine kinase activity"/>
    <property type="evidence" value="ECO:0007669"/>
    <property type="project" value="InterPro"/>
</dbReference>
<dbReference type="PROSITE" id="PS50011">
    <property type="entry name" value="PROTEIN_KINASE_DOM"/>
    <property type="match status" value="1"/>
</dbReference>
<evidence type="ECO:0000313" key="3">
    <source>
        <dbReference type="EMBL" id="KAG2864718.1"/>
    </source>
</evidence>
<dbReference type="Proteomes" id="UP000735874">
    <property type="component" value="Unassembled WGS sequence"/>
</dbReference>
<dbReference type="SUPFAM" id="SSF56112">
    <property type="entry name" value="Protein kinase-like (PK-like)"/>
    <property type="match status" value="1"/>
</dbReference>
<keyword evidence="1" id="KW-0812">Transmembrane</keyword>
<accession>A0A329S457</accession>
<feature type="domain" description="Protein kinase" evidence="2">
    <location>
        <begin position="140"/>
        <end position="403"/>
    </location>
</feature>
<organism evidence="4 5">
    <name type="scientific">Phytophthora cactorum</name>
    <dbReference type="NCBI Taxonomy" id="29920"/>
    <lineage>
        <taxon>Eukaryota</taxon>
        <taxon>Sar</taxon>
        <taxon>Stramenopiles</taxon>
        <taxon>Oomycota</taxon>
        <taxon>Peronosporomycetes</taxon>
        <taxon>Peronosporales</taxon>
        <taxon>Peronosporaceae</taxon>
        <taxon>Phytophthora</taxon>
    </lineage>
</organism>
<protein>
    <recommendedName>
        <fullName evidence="2">Protein kinase domain-containing protein</fullName>
    </recommendedName>
</protein>
<comment type="caution">
    <text evidence="4">The sequence shown here is derived from an EMBL/GenBank/DDBJ whole genome shotgun (WGS) entry which is preliminary data.</text>
</comment>
<dbReference type="VEuPathDB" id="FungiDB:PC110_g12173"/>
<evidence type="ECO:0000256" key="1">
    <source>
        <dbReference type="SAM" id="Phobius"/>
    </source>
</evidence>
<dbReference type="STRING" id="29920.A0A329S457"/>
<evidence type="ECO:0000313" key="5">
    <source>
        <dbReference type="Proteomes" id="UP000251314"/>
    </source>
</evidence>
<dbReference type="EMBL" id="MJFZ01000320">
    <property type="protein sequence ID" value="RAW31495.1"/>
    <property type="molecule type" value="Genomic_DNA"/>
</dbReference>
<keyword evidence="1" id="KW-0472">Membrane</keyword>
<keyword evidence="5" id="KW-1185">Reference proteome</keyword>
<dbReference type="Gene3D" id="1.10.510.10">
    <property type="entry name" value="Transferase(Phosphotransferase) domain 1"/>
    <property type="match status" value="1"/>
</dbReference>
<reference evidence="3" key="2">
    <citation type="submission" date="2018-10" db="EMBL/GenBank/DDBJ databases">
        <title>Effector identification in a new, highly contiguous assembly of the strawberry crown rot pathogen Phytophthora cactorum.</title>
        <authorList>
            <person name="Armitage A.D."/>
            <person name="Nellist C.F."/>
            <person name="Bates H."/>
            <person name="Vickerstaff R.J."/>
            <person name="Harrison R.J."/>
        </authorList>
    </citation>
    <scope>NUCLEOTIDE SEQUENCE</scope>
    <source>
        <strain evidence="3">15-7</strain>
    </source>
</reference>
<feature type="transmembrane region" description="Helical" evidence="1">
    <location>
        <begin position="20"/>
        <end position="46"/>
    </location>
</feature>
<dbReference type="Proteomes" id="UP000251314">
    <property type="component" value="Unassembled WGS sequence"/>
</dbReference>
<name>A0A329S457_9STRA</name>
<dbReference type="PANTHER" id="PTHR44329">
    <property type="entry name" value="SERINE/THREONINE-PROTEIN KINASE TNNI3K-RELATED"/>
    <property type="match status" value="1"/>
</dbReference>
<dbReference type="InterPro" id="IPR000719">
    <property type="entry name" value="Prot_kinase_dom"/>
</dbReference>
<dbReference type="GO" id="GO:0005524">
    <property type="term" value="F:ATP binding"/>
    <property type="evidence" value="ECO:0007669"/>
    <property type="project" value="InterPro"/>
</dbReference>
<proteinExistence type="predicted"/>
<sequence>MSSSSSVSSSGSSSSNDNRSYNMGLLVPIVGVSVLLLLGGVCCCWMHRQWKKLGRKAEDADSYRDRTVMISFSHLGQSNEMRDIVSARAIQTGGEDTFSTRRVLPREAYELGSNSGPNYVWRLLQEDRNLARMRIPYKEIKLRAMLSKSQTREIRLGEYRNQQVVVKRLLKTKRSHIFHVQEFIYQIQIRSTLAHPNIVTLVGVAWSSVADIMLVMEHYPLGDLLTYLQNYGDYTSWERGKYRLAIGIARALAYLHSQPTPVAHRDLRASNVLLTETMRPKLTGFDSSCLDEHSHRCHVAGAPYWSAPEVLRGRPYTTKSDIYALGVLLTELDTASAPFHDAVSPVGTKLKPIQILNEVMQGTLRPSFSPECPRRIRVIGVGCYQHDPDRRPTAAQLLRLLEA</sequence>
<reference evidence="4 5" key="1">
    <citation type="submission" date="2018-01" db="EMBL/GenBank/DDBJ databases">
        <title>Draft genome of the strawberry crown rot pathogen Phytophthora cactorum.</title>
        <authorList>
            <person name="Armitage A.D."/>
            <person name="Lysoe E."/>
            <person name="Nellist C.F."/>
            <person name="Harrison R.J."/>
            <person name="Brurberg M.B."/>
        </authorList>
    </citation>
    <scope>NUCLEOTIDE SEQUENCE [LARGE SCALE GENOMIC DNA]</scope>
    <source>
        <strain evidence="4 5">10300</strain>
    </source>
</reference>
<dbReference type="InterPro" id="IPR020635">
    <property type="entry name" value="Tyr_kinase_cat_dom"/>
</dbReference>
<gene>
    <name evidence="4" type="ORF">PC110_g12173</name>
    <name evidence="3" type="ORF">PC113_g4331</name>
</gene>
<evidence type="ECO:0000313" key="4">
    <source>
        <dbReference type="EMBL" id="RAW31495.1"/>
    </source>
</evidence>
<dbReference type="Gene3D" id="3.30.200.20">
    <property type="entry name" value="Phosphorylase Kinase, domain 1"/>
    <property type="match status" value="1"/>
</dbReference>